<dbReference type="InterPro" id="IPR027417">
    <property type="entry name" value="P-loop_NTPase"/>
</dbReference>
<evidence type="ECO:0000256" key="1">
    <source>
        <dbReference type="ARBA" id="ARBA00022612"/>
    </source>
</evidence>
<evidence type="ECO:0000259" key="2">
    <source>
        <dbReference type="Pfam" id="PF17289"/>
    </source>
</evidence>
<reference evidence="5" key="1">
    <citation type="submission" date="2017-02" db="UniProtKB">
        <authorList>
            <consortium name="WormBaseParasite"/>
        </authorList>
    </citation>
    <scope>IDENTIFICATION</scope>
</reference>
<organism evidence="5">
    <name type="scientific">Brugia timori</name>
    <dbReference type="NCBI Taxonomy" id="42155"/>
    <lineage>
        <taxon>Eukaryota</taxon>
        <taxon>Metazoa</taxon>
        <taxon>Ecdysozoa</taxon>
        <taxon>Nematoda</taxon>
        <taxon>Chromadorea</taxon>
        <taxon>Rhabditida</taxon>
        <taxon>Spirurina</taxon>
        <taxon>Spiruromorpha</taxon>
        <taxon>Filarioidea</taxon>
        <taxon>Onchocercidae</taxon>
        <taxon>Brugia</taxon>
    </lineage>
</organism>
<dbReference type="InterPro" id="IPR035421">
    <property type="entry name" value="Terminase_6C"/>
</dbReference>
<dbReference type="AlphaFoldDB" id="A0A0R3Q3S4"/>
<keyword evidence="4" id="KW-1185">Reference proteome</keyword>
<dbReference type="WBParaSite" id="BTMF_0000094201-mRNA-1">
    <property type="protein sequence ID" value="BTMF_0000094201-mRNA-1"/>
    <property type="gene ID" value="BTMF_0000094201"/>
</dbReference>
<reference evidence="3 4" key="2">
    <citation type="submission" date="2018-11" db="EMBL/GenBank/DDBJ databases">
        <authorList>
            <consortium name="Pathogen Informatics"/>
        </authorList>
    </citation>
    <scope>NUCLEOTIDE SEQUENCE [LARGE SCALE GENOMIC DNA]</scope>
</reference>
<dbReference type="EMBL" id="UZAG01000132">
    <property type="protein sequence ID" value="VDO07297.1"/>
    <property type="molecule type" value="Genomic_DNA"/>
</dbReference>
<dbReference type="Pfam" id="PF03237">
    <property type="entry name" value="Terminase_6N"/>
    <property type="match status" value="1"/>
</dbReference>
<dbReference type="SUPFAM" id="SSF52540">
    <property type="entry name" value="P-loop containing nucleoside triphosphate hydrolases"/>
    <property type="match status" value="1"/>
</dbReference>
<evidence type="ECO:0000313" key="5">
    <source>
        <dbReference type="WBParaSite" id="BTMF_0000094201-mRNA-1"/>
    </source>
</evidence>
<feature type="domain" description="Terminase large subunit gp17-like C-terminal" evidence="2">
    <location>
        <begin position="327"/>
        <end position="483"/>
    </location>
</feature>
<accession>A0A0R3Q3S4</accession>
<name>A0A0R3Q3S4_9BILA</name>
<dbReference type="Pfam" id="PF17289">
    <property type="entry name" value="Terminase_6C"/>
    <property type="match status" value="1"/>
</dbReference>
<proteinExistence type="predicted"/>
<evidence type="ECO:0000313" key="4">
    <source>
        <dbReference type="Proteomes" id="UP000280834"/>
    </source>
</evidence>
<dbReference type="Gene3D" id="3.40.50.300">
    <property type="entry name" value="P-loop containing nucleotide triphosphate hydrolases"/>
    <property type="match status" value="1"/>
</dbReference>
<keyword evidence="1" id="KW-1188">Viral release from host cell</keyword>
<gene>
    <name evidence="3" type="ORF">BTMF_LOCUS306</name>
</gene>
<dbReference type="Proteomes" id="UP000280834">
    <property type="component" value="Unassembled WGS sequence"/>
</dbReference>
<evidence type="ECO:0000313" key="3">
    <source>
        <dbReference type="EMBL" id="VDO07297.1"/>
    </source>
</evidence>
<protein>
    <submittedName>
        <fullName evidence="5">Terminase_6C domain-containing protein</fullName>
    </submittedName>
</protein>
<sequence length="515" mass="57599">MTGRMLRMEQTTKKRTKAPARNWNFTHPLSQDELREIPIHAPLSIKQETFLNDTEHDVMVFGGSAGAGKTQLTLLKILCGAMWDKNYVASISRFSQKQIKMPGGMWATGTSMLTPLGVAPNRTELSWTFPSGAEVKSHHLDNNQSDYQGAQLTLAVVDEAQQCREDDVWYLTSRLRTKSKQKTQLVLTCNPDVNSFLCSWLVKAGYLDETGLPREDMDGKTTFMLQIGGRFEFYRTRKEIEELYGKEQASFAQKFVFYAANVYSNPYIRKFQPEYVHRLENLPAVERSRLLLGNWFAKSEGQGYVKEENFNKCSLADVPLKCPSVRAYDLAGTKPHAANRDPDWTRGVLCSYDKENTHFYIKNLKSLRDNSAAVQSLIETTAIQDGKDVYVSIPVDSGAAGKTVAEQKKSRLLSLGLKVLLEPARASKLVRAEGFLRAVQEGKVYVVDGALSKEDFKEIENFDGVKNNGFHDDLIDALASAYNTLVSGNLIPTIRIGGASGPHYKTRLGGSTLLH</sequence>